<dbReference type="STRING" id="1365824.V5F1I8"/>
<organism evidence="1 2">
    <name type="scientific">Kalmanozyma brasiliensis (strain GHG001)</name>
    <name type="common">Yeast</name>
    <name type="synonym">Pseudozyma brasiliensis</name>
    <dbReference type="NCBI Taxonomy" id="1365824"/>
    <lineage>
        <taxon>Eukaryota</taxon>
        <taxon>Fungi</taxon>
        <taxon>Dikarya</taxon>
        <taxon>Basidiomycota</taxon>
        <taxon>Ustilaginomycotina</taxon>
        <taxon>Ustilaginomycetes</taxon>
        <taxon>Ustilaginales</taxon>
        <taxon>Ustilaginaceae</taxon>
        <taxon>Kalmanozyma</taxon>
    </lineage>
</organism>
<dbReference type="Gene3D" id="1.25.40.10">
    <property type="entry name" value="Tetratricopeptide repeat domain"/>
    <property type="match status" value="1"/>
</dbReference>
<keyword evidence="2" id="KW-1185">Reference proteome</keyword>
<evidence type="ECO:0008006" key="3">
    <source>
        <dbReference type="Google" id="ProtNLM"/>
    </source>
</evidence>
<accession>V5F1I8</accession>
<evidence type="ECO:0000313" key="2">
    <source>
        <dbReference type="Proteomes" id="UP000019377"/>
    </source>
</evidence>
<gene>
    <name evidence="1" type="ORF">PSEUBRA_SCAF12g01702</name>
</gene>
<protein>
    <recommendedName>
        <fullName evidence="3">DUF924-domain-containing protein</fullName>
    </recommendedName>
</protein>
<proteinExistence type="predicted"/>
<dbReference type="InterPro" id="IPR010323">
    <property type="entry name" value="DUF924"/>
</dbReference>
<dbReference type="SUPFAM" id="SSF48452">
    <property type="entry name" value="TPR-like"/>
    <property type="match status" value="1"/>
</dbReference>
<dbReference type="eggNOG" id="ENOG502S80R">
    <property type="taxonomic scope" value="Eukaryota"/>
</dbReference>
<name>V5F1I8_KALBG</name>
<dbReference type="Pfam" id="PF06041">
    <property type="entry name" value="DUF924"/>
    <property type="match status" value="1"/>
</dbReference>
<dbReference type="InterPro" id="IPR011990">
    <property type="entry name" value="TPR-like_helical_dom_sf"/>
</dbReference>
<reference evidence="2" key="1">
    <citation type="journal article" date="2013" name="Genome Announc.">
        <title>Draft genome sequence of Pseudozyma brasiliensis sp. nov. strain GHG001, a high producer of endo-1,4-xylanase isolated from an insect pest of sugarcane.</title>
        <authorList>
            <person name="Oliveira J.V.D.C."/>
            <person name="dos Santos R.A.C."/>
            <person name="Borges T.A."/>
            <person name="Riano-Pachon D.M."/>
            <person name="Goldman G.H."/>
        </authorList>
    </citation>
    <scope>NUCLEOTIDE SEQUENCE [LARGE SCALE GENOMIC DNA]</scope>
    <source>
        <strain evidence="2">GHG001</strain>
    </source>
</reference>
<sequence>MTSAAASLVGKTFQEILRTPPPAVSAGVGGLIDMALFWKAAGPSRYFAQSEEFDRQLVERYSRIYPEAYAEKLTPTIPSASAETSGESMLAEQHLGMVLLLDQFPRNAFRGSPKQYQSDRLAKKWAEIAIEHGLNRKVDESVELFFYLPWGHSENLEDQDKGLREAERIGGQFLGAAREHREVIARFGRFCHRNEVLGRESTEEEKEWLANEAHAWAKS</sequence>
<dbReference type="OrthoDB" id="414698at2759"/>
<dbReference type="OMA" id="GRFCHRN"/>
<dbReference type="GeneID" id="27416962"/>
<dbReference type="EMBL" id="KI545854">
    <property type="protein sequence ID" value="EST09159.1"/>
    <property type="molecule type" value="Genomic_DNA"/>
</dbReference>
<dbReference type="HOGENOM" id="CLU_065010_2_0_1"/>
<dbReference type="RefSeq" id="XP_016294148.1">
    <property type="nucleotide sequence ID" value="XM_016434358.1"/>
</dbReference>
<dbReference type="AlphaFoldDB" id="V5F1I8"/>
<dbReference type="Proteomes" id="UP000019377">
    <property type="component" value="Unassembled WGS sequence"/>
</dbReference>
<evidence type="ECO:0000313" key="1">
    <source>
        <dbReference type="EMBL" id="EST09159.1"/>
    </source>
</evidence>
<dbReference type="Gene3D" id="1.20.58.320">
    <property type="entry name" value="TPR-like"/>
    <property type="match status" value="1"/>
</dbReference>